<comment type="caution">
    <text evidence="2">The sequence shown here is derived from an EMBL/GenBank/DDBJ whole genome shotgun (WGS) entry which is preliminary data.</text>
</comment>
<organism evidence="2 3">
    <name type="scientific">Popillia japonica</name>
    <name type="common">Japanese beetle</name>
    <dbReference type="NCBI Taxonomy" id="7064"/>
    <lineage>
        <taxon>Eukaryota</taxon>
        <taxon>Metazoa</taxon>
        <taxon>Ecdysozoa</taxon>
        <taxon>Arthropoda</taxon>
        <taxon>Hexapoda</taxon>
        <taxon>Insecta</taxon>
        <taxon>Pterygota</taxon>
        <taxon>Neoptera</taxon>
        <taxon>Endopterygota</taxon>
        <taxon>Coleoptera</taxon>
        <taxon>Polyphaga</taxon>
        <taxon>Scarabaeiformia</taxon>
        <taxon>Scarabaeidae</taxon>
        <taxon>Rutelinae</taxon>
        <taxon>Popillia</taxon>
    </lineage>
</organism>
<dbReference type="EMBL" id="JASPKY010000021">
    <property type="protein sequence ID" value="KAK9752379.1"/>
    <property type="molecule type" value="Genomic_DNA"/>
</dbReference>
<gene>
    <name evidence="2" type="ORF">QE152_g4332</name>
</gene>
<feature type="transmembrane region" description="Helical" evidence="1">
    <location>
        <begin position="45"/>
        <end position="65"/>
    </location>
</feature>
<keyword evidence="1" id="KW-1133">Transmembrane helix</keyword>
<dbReference type="AlphaFoldDB" id="A0AAW1N1F0"/>
<protein>
    <submittedName>
        <fullName evidence="2">Uncharacterized protein</fullName>
    </submittedName>
</protein>
<evidence type="ECO:0000256" key="1">
    <source>
        <dbReference type="SAM" id="Phobius"/>
    </source>
</evidence>
<reference evidence="2 3" key="1">
    <citation type="journal article" date="2024" name="BMC Genomics">
        <title>De novo assembly and annotation of Popillia japonica's genome with initial clues to its potential as an invasive pest.</title>
        <authorList>
            <person name="Cucini C."/>
            <person name="Boschi S."/>
            <person name="Funari R."/>
            <person name="Cardaioli E."/>
            <person name="Iannotti N."/>
            <person name="Marturano G."/>
            <person name="Paoli F."/>
            <person name="Bruttini M."/>
            <person name="Carapelli A."/>
            <person name="Frati F."/>
            <person name="Nardi F."/>
        </authorList>
    </citation>
    <scope>NUCLEOTIDE SEQUENCE [LARGE SCALE GENOMIC DNA]</scope>
    <source>
        <strain evidence="2">DMR45628</strain>
    </source>
</reference>
<evidence type="ECO:0000313" key="3">
    <source>
        <dbReference type="Proteomes" id="UP001458880"/>
    </source>
</evidence>
<keyword evidence="1" id="KW-0812">Transmembrane</keyword>
<accession>A0AAW1N1F0</accession>
<dbReference type="Proteomes" id="UP001458880">
    <property type="component" value="Unassembled WGS sequence"/>
</dbReference>
<proteinExistence type="predicted"/>
<sequence length="95" mass="10895">MLLNLRDCYEAFPNRRQHEAKNGFKTAVLGGANLQINTLNISRRVVLVCVFFIGRVLCVLITNIFRLKISSSIVHDHFKSRKLQLTLLLLQMKLA</sequence>
<evidence type="ECO:0000313" key="2">
    <source>
        <dbReference type="EMBL" id="KAK9752379.1"/>
    </source>
</evidence>
<keyword evidence="3" id="KW-1185">Reference proteome</keyword>
<name>A0AAW1N1F0_POPJA</name>
<keyword evidence="1" id="KW-0472">Membrane</keyword>